<dbReference type="EMBL" id="VSSQ01088570">
    <property type="protein sequence ID" value="MPN35161.1"/>
    <property type="molecule type" value="Genomic_DNA"/>
</dbReference>
<comment type="caution">
    <text evidence="1">The sequence shown here is derived from an EMBL/GenBank/DDBJ whole genome shotgun (WGS) entry which is preliminary data.</text>
</comment>
<evidence type="ECO:0000313" key="1">
    <source>
        <dbReference type="EMBL" id="MPN35161.1"/>
    </source>
</evidence>
<protein>
    <submittedName>
        <fullName evidence="1">Uncharacterized protein</fullName>
    </submittedName>
</protein>
<gene>
    <name evidence="1" type="ORF">SDC9_182656</name>
</gene>
<reference evidence="1" key="1">
    <citation type="submission" date="2019-08" db="EMBL/GenBank/DDBJ databases">
        <authorList>
            <person name="Kucharzyk K."/>
            <person name="Murdoch R.W."/>
            <person name="Higgins S."/>
            <person name="Loffler F."/>
        </authorList>
    </citation>
    <scope>NUCLEOTIDE SEQUENCE</scope>
</reference>
<sequence>MEGASGHASFFITVEKNKELLSTLYVGRKGAVELSNFKIHQADAGVFRRDFEHGIVLVNATNEEKTISLSDIKGGLGRTNLRRIKGQLDPATNNGRPVSEAITLKAHDALILLAD</sequence>
<accession>A0A645H807</accession>
<dbReference type="AlphaFoldDB" id="A0A645H807"/>
<name>A0A645H807_9ZZZZ</name>
<organism evidence="1">
    <name type="scientific">bioreactor metagenome</name>
    <dbReference type="NCBI Taxonomy" id="1076179"/>
    <lineage>
        <taxon>unclassified sequences</taxon>
        <taxon>metagenomes</taxon>
        <taxon>ecological metagenomes</taxon>
    </lineage>
</organism>
<proteinExistence type="predicted"/>